<dbReference type="InterPro" id="IPR010730">
    <property type="entry name" value="HET"/>
</dbReference>
<dbReference type="InParanoid" id="A0A2J6TAM0"/>
<dbReference type="Pfam" id="PF26639">
    <property type="entry name" value="Het-6_barrel"/>
    <property type="match status" value="1"/>
</dbReference>
<dbReference type="PANTHER" id="PTHR24148:SF64">
    <property type="entry name" value="HETEROKARYON INCOMPATIBILITY DOMAIN-CONTAINING PROTEIN"/>
    <property type="match status" value="1"/>
</dbReference>
<gene>
    <name evidence="2" type="ORF">K444DRAFT_589727</name>
</gene>
<accession>A0A2J6TAM0</accession>
<name>A0A2J6TAM0_9HELO</name>
<evidence type="ECO:0000259" key="1">
    <source>
        <dbReference type="Pfam" id="PF06985"/>
    </source>
</evidence>
<dbReference type="AlphaFoldDB" id="A0A2J6TAM0"/>
<dbReference type="Proteomes" id="UP000235371">
    <property type="component" value="Unassembled WGS sequence"/>
</dbReference>
<dbReference type="PANTHER" id="PTHR24148">
    <property type="entry name" value="ANKYRIN REPEAT DOMAIN-CONTAINING PROTEIN 39 HOMOLOG-RELATED"/>
    <property type="match status" value="1"/>
</dbReference>
<organism evidence="2 3">
    <name type="scientific">Hyaloscypha bicolor E</name>
    <dbReference type="NCBI Taxonomy" id="1095630"/>
    <lineage>
        <taxon>Eukaryota</taxon>
        <taxon>Fungi</taxon>
        <taxon>Dikarya</taxon>
        <taxon>Ascomycota</taxon>
        <taxon>Pezizomycotina</taxon>
        <taxon>Leotiomycetes</taxon>
        <taxon>Helotiales</taxon>
        <taxon>Hyaloscyphaceae</taxon>
        <taxon>Hyaloscypha</taxon>
        <taxon>Hyaloscypha bicolor</taxon>
    </lineage>
</organism>
<proteinExistence type="predicted"/>
<dbReference type="InterPro" id="IPR052895">
    <property type="entry name" value="HetReg/Transcr_Mod"/>
</dbReference>
<dbReference type="EMBL" id="KZ613803">
    <property type="protein sequence ID" value="PMD60012.1"/>
    <property type="molecule type" value="Genomic_DNA"/>
</dbReference>
<evidence type="ECO:0000313" key="3">
    <source>
        <dbReference type="Proteomes" id="UP000235371"/>
    </source>
</evidence>
<feature type="domain" description="Heterokaryon incompatibility" evidence="1">
    <location>
        <begin position="49"/>
        <end position="202"/>
    </location>
</feature>
<dbReference type="Pfam" id="PF06985">
    <property type="entry name" value="HET"/>
    <property type="match status" value="1"/>
</dbReference>
<reference evidence="2 3" key="1">
    <citation type="submission" date="2016-04" db="EMBL/GenBank/DDBJ databases">
        <title>A degradative enzymes factory behind the ericoid mycorrhizal symbiosis.</title>
        <authorList>
            <consortium name="DOE Joint Genome Institute"/>
            <person name="Martino E."/>
            <person name="Morin E."/>
            <person name="Grelet G."/>
            <person name="Kuo A."/>
            <person name="Kohler A."/>
            <person name="Daghino S."/>
            <person name="Barry K."/>
            <person name="Choi C."/>
            <person name="Cichocki N."/>
            <person name="Clum A."/>
            <person name="Copeland A."/>
            <person name="Hainaut M."/>
            <person name="Haridas S."/>
            <person name="Labutti K."/>
            <person name="Lindquist E."/>
            <person name="Lipzen A."/>
            <person name="Khouja H.-R."/>
            <person name="Murat C."/>
            <person name="Ohm R."/>
            <person name="Olson A."/>
            <person name="Spatafora J."/>
            <person name="Veneault-Fourrey C."/>
            <person name="Henrissat B."/>
            <person name="Grigoriev I."/>
            <person name="Martin F."/>
            <person name="Perotto S."/>
        </authorList>
    </citation>
    <scope>NUCLEOTIDE SEQUENCE [LARGE SCALE GENOMIC DNA]</scope>
    <source>
        <strain evidence="2 3">E</strain>
    </source>
</reference>
<keyword evidence="3" id="KW-1185">Reference proteome</keyword>
<dbReference type="RefSeq" id="XP_024736916.1">
    <property type="nucleotide sequence ID" value="XM_024878122.1"/>
</dbReference>
<protein>
    <recommendedName>
        <fullName evidence="1">Heterokaryon incompatibility domain-containing protein</fullName>
    </recommendedName>
</protein>
<dbReference type="GeneID" id="36586199"/>
<dbReference type="OrthoDB" id="2157530at2759"/>
<sequence length="585" mass="66787">MDRNNSRYNYEPLQGPEQIRTLTLRGISNGVVECTIQQIKVSEGGYQALSYNKQLGRIPLTKNLNDALHDLWNADELTSKVFWVDQICIDQEGEEKNHQVAFMGQIYKNASSVITYLGRVEDEEEEQRGLEFLKRLDSHFSPNYEKLSQAWDLNIAMSKLSELPVSRLPDDLLGGAVSERIWQWLVTLCFGEWATRLWIVQEQMLNTDNRMLHGHQLLSWDSVAVMPVLFCLRLLPDQHVNTFCATNHKSLIENPGHVVSSIFSIWRTYQHARQKAATATSFAYSLLSNMSRFENMQCRDPRDYIFALLAISSDSIDLGITPDYSKSPKQVFLDTTISMVESHANLDYLTFACRTDNSSDLIHSSWAITSPRPAHLWSRTLPFKVFSPHPFLILHARPRFFADGKTNALTLKGRILDHFSFIKSPIYQSKSFILDIRDADLTETLSQLTEALSDVICDLGITLENAAALCRTLILDPNWKPTHGQGSPTQQTAYHFWCMNVWKDMHFQGRSFCTTQQRRVCSCMNKIESDDVIAAFRGGDRLYVLRPVEGGRYRLVGDAYVDGLMFGEAYEGVDADEVDYDIELM</sequence>
<evidence type="ECO:0000313" key="2">
    <source>
        <dbReference type="EMBL" id="PMD60012.1"/>
    </source>
</evidence>